<dbReference type="AlphaFoldDB" id="D0L0J9"/>
<feature type="domain" description="DRBM" evidence="17">
    <location>
        <begin position="163"/>
        <end position="233"/>
    </location>
</feature>
<evidence type="ECO:0000256" key="15">
    <source>
        <dbReference type="HAMAP-Rule" id="MF_00104"/>
    </source>
</evidence>
<dbReference type="SUPFAM" id="SSF54768">
    <property type="entry name" value="dsRNA-binding domain-like"/>
    <property type="match status" value="1"/>
</dbReference>
<dbReference type="PROSITE" id="PS50137">
    <property type="entry name" value="DS_RBD"/>
    <property type="match status" value="1"/>
</dbReference>
<dbReference type="PROSITE" id="PS00517">
    <property type="entry name" value="RNASE_3_1"/>
    <property type="match status" value="1"/>
</dbReference>
<dbReference type="GO" id="GO:0010468">
    <property type="term" value="P:regulation of gene expression"/>
    <property type="evidence" value="ECO:0007669"/>
    <property type="project" value="TreeGrafter"/>
</dbReference>
<dbReference type="PANTHER" id="PTHR11207:SF0">
    <property type="entry name" value="RIBONUCLEASE 3"/>
    <property type="match status" value="1"/>
</dbReference>
<dbReference type="CDD" id="cd00593">
    <property type="entry name" value="RIBOc"/>
    <property type="match status" value="1"/>
</dbReference>
<evidence type="ECO:0000256" key="7">
    <source>
        <dbReference type="ARBA" id="ARBA00022664"/>
    </source>
</evidence>
<dbReference type="KEGG" id="hna:Hneap_1388"/>
<keyword evidence="20" id="KW-1185">Reference proteome</keyword>
<comment type="cofactor">
    <cofactor evidence="15">
        <name>Mg(2+)</name>
        <dbReference type="ChEBI" id="CHEBI:18420"/>
    </cofactor>
</comment>
<comment type="subunit">
    <text evidence="4 15">Homodimer.</text>
</comment>
<comment type="catalytic activity">
    <reaction evidence="1 15">
        <text>Endonucleolytic cleavage to 5'-phosphomonoester.</text>
        <dbReference type="EC" id="3.1.26.3"/>
    </reaction>
</comment>
<dbReference type="PANTHER" id="PTHR11207">
    <property type="entry name" value="RIBONUCLEASE III"/>
    <property type="match status" value="1"/>
</dbReference>
<accession>D0L0J9</accession>
<dbReference type="GO" id="GO:0004525">
    <property type="term" value="F:ribonuclease III activity"/>
    <property type="evidence" value="ECO:0007669"/>
    <property type="project" value="UniProtKB-UniRule"/>
</dbReference>
<dbReference type="PROSITE" id="PS50142">
    <property type="entry name" value="RNASE_3_2"/>
    <property type="match status" value="1"/>
</dbReference>
<organism evidence="19 20">
    <name type="scientific">Halothiobacillus neapolitanus (strain ATCC 23641 / DSM 15147 / CIP 104769 / NCIMB 8539 / c2)</name>
    <name type="common">Thiobacillus neapolitanus</name>
    <dbReference type="NCBI Taxonomy" id="555778"/>
    <lineage>
        <taxon>Bacteria</taxon>
        <taxon>Pseudomonadati</taxon>
        <taxon>Pseudomonadota</taxon>
        <taxon>Gammaproteobacteria</taxon>
        <taxon>Chromatiales</taxon>
        <taxon>Halothiobacillaceae</taxon>
        <taxon>Halothiobacillus</taxon>
    </lineage>
</organism>
<keyword evidence="9 15" id="KW-0540">Nuclease</keyword>
<dbReference type="Proteomes" id="UP000009102">
    <property type="component" value="Chromosome"/>
</dbReference>
<dbReference type="OrthoDB" id="9805026at2"/>
<dbReference type="InterPro" id="IPR036389">
    <property type="entry name" value="RNase_III_sf"/>
</dbReference>
<evidence type="ECO:0000256" key="12">
    <source>
        <dbReference type="ARBA" id="ARBA00022801"/>
    </source>
</evidence>
<dbReference type="FunFam" id="3.30.160.20:FF:000003">
    <property type="entry name" value="Ribonuclease 3"/>
    <property type="match status" value="1"/>
</dbReference>
<feature type="active site" evidence="15">
    <location>
        <position position="125"/>
    </location>
</feature>
<feature type="active site" evidence="15">
    <location>
        <position position="53"/>
    </location>
</feature>
<reference evidence="19 20" key="1">
    <citation type="submission" date="2009-10" db="EMBL/GenBank/DDBJ databases">
        <title>Complete sequence of Halothiobacillus neapolitanus c2.</title>
        <authorList>
            <consortium name="US DOE Joint Genome Institute"/>
            <person name="Lucas S."/>
            <person name="Copeland A."/>
            <person name="Lapidus A."/>
            <person name="Glavina del Rio T."/>
            <person name="Tice H."/>
            <person name="Bruce D."/>
            <person name="Goodwin L."/>
            <person name="Pitluck S."/>
            <person name="Davenport K."/>
            <person name="Brettin T."/>
            <person name="Detter J.C."/>
            <person name="Han C."/>
            <person name="Tapia R."/>
            <person name="Larimer F."/>
            <person name="Land M."/>
            <person name="Hauser L."/>
            <person name="Kyrpides N."/>
            <person name="Mikhailova N."/>
            <person name="Kerfeld C."/>
            <person name="Cannon G."/>
            <person name="Heinhort S."/>
        </authorList>
    </citation>
    <scope>NUCLEOTIDE SEQUENCE [LARGE SCALE GENOMIC DNA]</scope>
    <source>
        <strain evidence="20">ATCC 23641 / c2</strain>
    </source>
</reference>
<gene>
    <name evidence="15" type="primary">rnc</name>
    <name evidence="19" type="ordered locus">Hneap_1388</name>
</gene>
<dbReference type="FunFam" id="1.10.1520.10:FF:000001">
    <property type="entry name" value="Ribonuclease 3"/>
    <property type="match status" value="1"/>
</dbReference>
<dbReference type="RefSeq" id="WP_012824256.1">
    <property type="nucleotide sequence ID" value="NC_013422.1"/>
</dbReference>
<proteinExistence type="inferred from homology"/>
<dbReference type="HAMAP" id="MF_00104">
    <property type="entry name" value="RNase_III"/>
    <property type="match status" value="1"/>
</dbReference>
<keyword evidence="5 15" id="KW-0963">Cytoplasm</keyword>
<keyword evidence="13 15" id="KW-0460">Magnesium</keyword>
<sequence>MSALKPSSPFVTAPEKLAQHIGITFASPELLEMALRHRSAGNMNNERLEFLGDAVLNLVIANQLYTMHSKATEGELSRWRASLVREESLAVIARELDLGSYLVLGPGELKSGGFRRDSILADALEATIGAVYLDQGFDVAQSLLVRLFERMLQDLPDAASLKDPKTRLQEWLQGSKRELPSYEVTTIRGQAHKQVFEVTCTLSDTQQTAVGRGSSRRKAEQAAAESMFEALSKTQQKPTGLGH</sequence>
<dbReference type="GO" id="GO:0006364">
    <property type="term" value="P:rRNA processing"/>
    <property type="evidence" value="ECO:0007669"/>
    <property type="project" value="UniProtKB-UniRule"/>
</dbReference>
<feature type="binding site" evidence="15">
    <location>
        <position position="125"/>
    </location>
    <ligand>
        <name>Mg(2+)</name>
        <dbReference type="ChEBI" id="CHEBI:18420"/>
    </ligand>
</feature>
<dbReference type="InterPro" id="IPR000999">
    <property type="entry name" value="RNase_III_dom"/>
</dbReference>
<dbReference type="InterPro" id="IPR014720">
    <property type="entry name" value="dsRBD_dom"/>
</dbReference>
<feature type="domain" description="RNase III" evidence="18">
    <location>
        <begin position="14"/>
        <end position="136"/>
    </location>
</feature>
<keyword evidence="15" id="KW-0699">rRNA-binding</keyword>
<feature type="binding site" evidence="15">
    <location>
        <position position="122"/>
    </location>
    <ligand>
        <name>Mg(2+)</name>
        <dbReference type="ChEBI" id="CHEBI:18420"/>
    </ligand>
</feature>
<dbReference type="GO" id="GO:0006397">
    <property type="term" value="P:mRNA processing"/>
    <property type="evidence" value="ECO:0007669"/>
    <property type="project" value="UniProtKB-UniRule"/>
</dbReference>
<evidence type="ECO:0000256" key="4">
    <source>
        <dbReference type="ARBA" id="ARBA00011738"/>
    </source>
</evidence>
<dbReference type="HOGENOM" id="CLU_000907_1_1_6"/>
<dbReference type="GO" id="GO:0005737">
    <property type="term" value="C:cytoplasm"/>
    <property type="evidence" value="ECO:0007669"/>
    <property type="project" value="UniProtKB-SubCell"/>
</dbReference>
<feature type="binding site" evidence="15">
    <location>
        <position position="49"/>
    </location>
    <ligand>
        <name>Mg(2+)</name>
        <dbReference type="ChEBI" id="CHEBI:18420"/>
    </ligand>
</feature>
<evidence type="ECO:0000259" key="18">
    <source>
        <dbReference type="PROSITE" id="PS50142"/>
    </source>
</evidence>
<evidence type="ECO:0000256" key="13">
    <source>
        <dbReference type="ARBA" id="ARBA00022842"/>
    </source>
</evidence>
<dbReference type="STRING" id="555778.Hneap_1388"/>
<protein>
    <recommendedName>
        <fullName evidence="15">Ribonuclease 3</fullName>
        <ecNumber evidence="15">3.1.26.3</ecNumber>
    </recommendedName>
    <alternativeName>
        <fullName evidence="15">Ribonuclease III</fullName>
        <shortName evidence="15">RNase III</shortName>
    </alternativeName>
</protein>
<feature type="region of interest" description="Disordered" evidence="16">
    <location>
        <begin position="223"/>
        <end position="243"/>
    </location>
</feature>
<dbReference type="GO" id="GO:0003725">
    <property type="term" value="F:double-stranded RNA binding"/>
    <property type="evidence" value="ECO:0007669"/>
    <property type="project" value="TreeGrafter"/>
</dbReference>
<dbReference type="InterPro" id="IPR011907">
    <property type="entry name" value="RNase_III"/>
</dbReference>
<keyword evidence="11 15" id="KW-0255">Endonuclease</keyword>
<feature type="compositionally biased region" description="Polar residues" evidence="16">
    <location>
        <begin position="232"/>
        <end position="243"/>
    </location>
</feature>
<evidence type="ECO:0000256" key="5">
    <source>
        <dbReference type="ARBA" id="ARBA00022490"/>
    </source>
</evidence>
<keyword evidence="10 15" id="KW-0479">Metal-binding</keyword>
<dbReference type="Pfam" id="PF14622">
    <property type="entry name" value="Ribonucleas_3_3"/>
    <property type="match status" value="1"/>
</dbReference>
<dbReference type="Pfam" id="PF00035">
    <property type="entry name" value="dsrm"/>
    <property type="match status" value="1"/>
</dbReference>
<evidence type="ECO:0000256" key="10">
    <source>
        <dbReference type="ARBA" id="ARBA00022723"/>
    </source>
</evidence>
<comment type="similarity">
    <text evidence="3">Belongs to the ribonuclease III family.</text>
</comment>
<evidence type="ECO:0000313" key="19">
    <source>
        <dbReference type="EMBL" id="ACX96222.1"/>
    </source>
</evidence>
<dbReference type="GO" id="GO:0019843">
    <property type="term" value="F:rRNA binding"/>
    <property type="evidence" value="ECO:0007669"/>
    <property type="project" value="UniProtKB-KW"/>
</dbReference>
<dbReference type="GO" id="GO:0008033">
    <property type="term" value="P:tRNA processing"/>
    <property type="evidence" value="ECO:0007669"/>
    <property type="project" value="UniProtKB-KW"/>
</dbReference>
<keyword evidence="7 15" id="KW-0507">mRNA processing</keyword>
<dbReference type="GO" id="GO:0046872">
    <property type="term" value="F:metal ion binding"/>
    <property type="evidence" value="ECO:0007669"/>
    <property type="project" value="UniProtKB-KW"/>
</dbReference>
<keyword evidence="12 15" id="KW-0378">Hydrolase</keyword>
<evidence type="ECO:0000256" key="8">
    <source>
        <dbReference type="ARBA" id="ARBA00022694"/>
    </source>
</evidence>
<comment type="function">
    <text evidence="15">Digests double-stranded RNA. Involved in the processing of primary rRNA transcript to yield the immediate precursors to the large and small rRNAs (23S and 16S). Processes some mRNAs, and tRNAs when they are encoded in the rRNA operon. Processes pre-crRNA and tracrRNA of type II CRISPR loci if present in the organism.</text>
</comment>
<dbReference type="EC" id="3.1.26.3" evidence="15"/>
<keyword evidence="6 15" id="KW-0698">rRNA processing</keyword>
<evidence type="ECO:0000256" key="2">
    <source>
        <dbReference type="ARBA" id="ARBA00004496"/>
    </source>
</evidence>
<dbReference type="NCBIfam" id="TIGR02191">
    <property type="entry name" value="RNaseIII"/>
    <property type="match status" value="1"/>
</dbReference>
<evidence type="ECO:0000256" key="16">
    <source>
        <dbReference type="SAM" id="MobiDB-lite"/>
    </source>
</evidence>
<dbReference type="CDD" id="cd10845">
    <property type="entry name" value="DSRM_RNAse_III_family"/>
    <property type="match status" value="1"/>
</dbReference>
<evidence type="ECO:0000256" key="11">
    <source>
        <dbReference type="ARBA" id="ARBA00022759"/>
    </source>
</evidence>
<dbReference type="eggNOG" id="COG0571">
    <property type="taxonomic scope" value="Bacteria"/>
</dbReference>
<dbReference type="SMART" id="SM00358">
    <property type="entry name" value="DSRM"/>
    <property type="match status" value="1"/>
</dbReference>
<evidence type="ECO:0000256" key="9">
    <source>
        <dbReference type="ARBA" id="ARBA00022722"/>
    </source>
</evidence>
<evidence type="ECO:0000256" key="3">
    <source>
        <dbReference type="ARBA" id="ARBA00010183"/>
    </source>
</evidence>
<evidence type="ECO:0000256" key="1">
    <source>
        <dbReference type="ARBA" id="ARBA00000109"/>
    </source>
</evidence>
<dbReference type="EMBL" id="CP001801">
    <property type="protein sequence ID" value="ACX96222.1"/>
    <property type="molecule type" value="Genomic_DNA"/>
</dbReference>
<dbReference type="Gene3D" id="3.30.160.20">
    <property type="match status" value="1"/>
</dbReference>
<dbReference type="SMART" id="SM00535">
    <property type="entry name" value="RIBOc"/>
    <property type="match status" value="1"/>
</dbReference>
<dbReference type="Gene3D" id="1.10.1520.10">
    <property type="entry name" value="Ribonuclease III domain"/>
    <property type="match status" value="1"/>
</dbReference>
<evidence type="ECO:0000256" key="14">
    <source>
        <dbReference type="ARBA" id="ARBA00022884"/>
    </source>
</evidence>
<name>D0L0J9_HALNC</name>
<keyword evidence="8 15" id="KW-0819">tRNA processing</keyword>
<evidence type="ECO:0000256" key="6">
    <source>
        <dbReference type="ARBA" id="ARBA00022552"/>
    </source>
</evidence>
<keyword evidence="14 15" id="KW-0694">RNA-binding</keyword>
<comment type="subcellular location">
    <subcellularLocation>
        <location evidence="2 15">Cytoplasm</location>
    </subcellularLocation>
</comment>
<dbReference type="SUPFAM" id="SSF69065">
    <property type="entry name" value="RNase III domain-like"/>
    <property type="match status" value="1"/>
</dbReference>
<evidence type="ECO:0000259" key="17">
    <source>
        <dbReference type="PROSITE" id="PS50137"/>
    </source>
</evidence>
<evidence type="ECO:0000313" key="20">
    <source>
        <dbReference type="Proteomes" id="UP000009102"/>
    </source>
</evidence>
<dbReference type="GO" id="GO:0042802">
    <property type="term" value="F:identical protein binding"/>
    <property type="evidence" value="ECO:0007669"/>
    <property type="project" value="UniProtKB-ARBA"/>
</dbReference>